<accession>A0A9W8QTG3</accession>
<keyword evidence="3 6" id="KW-0349">Heme</keyword>
<dbReference type="InterPro" id="IPR002401">
    <property type="entry name" value="Cyt_P450_E_grp-I"/>
</dbReference>
<reference evidence="9" key="1">
    <citation type="submission" date="2022-09" db="EMBL/GenBank/DDBJ databases">
        <title>Fusarium specimens isolated from Avocado Roots.</title>
        <authorList>
            <person name="Stajich J."/>
            <person name="Roper C."/>
            <person name="Heimlech-Rivalta G."/>
        </authorList>
    </citation>
    <scope>NUCLEOTIDE SEQUENCE</scope>
    <source>
        <strain evidence="9">A02</strain>
    </source>
</reference>
<dbReference type="InterPro" id="IPR001128">
    <property type="entry name" value="Cyt_P450"/>
</dbReference>
<proteinExistence type="inferred from homology"/>
<dbReference type="GO" id="GO:0004497">
    <property type="term" value="F:monooxygenase activity"/>
    <property type="evidence" value="ECO:0007669"/>
    <property type="project" value="UniProtKB-KW"/>
</dbReference>
<dbReference type="FunFam" id="1.10.630.10:FF:000050">
    <property type="entry name" value="Cytochrome P450 monooxygenase"/>
    <property type="match status" value="1"/>
</dbReference>
<organism evidence="9 10">
    <name type="scientific">Fusarium falciforme</name>
    <dbReference type="NCBI Taxonomy" id="195108"/>
    <lineage>
        <taxon>Eukaryota</taxon>
        <taxon>Fungi</taxon>
        <taxon>Dikarya</taxon>
        <taxon>Ascomycota</taxon>
        <taxon>Pezizomycotina</taxon>
        <taxon>Sordariomycetes</taxon>
        <taxon>Hypocreomycetidae</taxon>
        <taxon>Hypocreales</taxon>
        <taxon>Nectriaceae</taxon>
        <taxon>Fusarium</taxon>
        <taxon>Fusarium solani species complex</taxon>
    </lineage>
</organism>
<evidence type="ECO:0000313" key="9">
    <source>
        <dbReference type="EMBL" id="KAJ4178610.1"/>
    </source>
</evidence>
<dbReference type="PANTHER" id="PTHR24305:SF232">
    <property type="entry name" value="P450, PUTATIVE (EUROFUNG)-RELATED"/>
    <property type="match status" value="1"/>
</dbReference>
<dbReference type="CDD" id="cd11060">
    <property type="entry name" value="CYP57A1-like"/>
    <property type="match status" value="1"/>
</dbReference>
<dbReference type="SUPFAM" id="SSF48264">
    <property type="entry name" value="Cytochrome P450"/>
    <property type="match status" value="1"/>
</dbReference>
<feature type="transmembrane region" description="Helical" evidence="8">
    <location>
        <begin position="9"/>
        <end position="29"/>
    </location>
</feature>
<evidence type="ECO:0000256" key="8">
    <source>
        <dbReference type="SAM" id="Phobius"/>
    </source>
</evidence>
<protein>
    <recommendedName>
        <fullName evidence="11">Pisatin demethylase</fullName>
    </recommendedName>
</protein>
<dbReference type="InterPro" id="IPR050121">
    <property type="entry name" value="Cytochrome_P450_monoxygenase"/>
</dbReference>
<dbReference type="EMBL" id="JAOQAV010000071">
    <property type="protein sequence ID" value="KAJ4178610.1"/>
    <property type="molecule type" value="Genomic_DNA"/>
</dbReference>
<evidence type="ECO:0000256" key="7">
    <source>
        <dbReference type="RuleBase" id="RU000461"/>
    </source>
</evidence>
<evidence type="ECO:0000313" key="10">
    <source>
        <dbReference type="Proteomes" id="UP001152087"/>
    </source>
</evidence>
<dbReference type="PANTHER" id="PTHR24305">
    <property type="entry name" value="CYTOCHROME P450"/>
    <property type="match status" value="1"/>
</dbReference>
<dbReference type="GO" id="GO:0005506">
    <property type="term" value="F:iron ion binding"/>
    <property type="evidence" value="ECO:0007669"/>
    <property type="project" value="InterPro"/>
</dbReference>
<name>A0A9W8QTG3_9HYPO</name>
<dbReference type="OrthoDB" id="3934656at2759"/>
<dbReference type="PRINTS" id="PR00385">
    <property type="entry name" value="P450"/>
</dbReference>
<evidence type="ECO:0000256" key="1">
    <source>
        <dbReference type="ARBA" id="ARBA00001971"/>
    </source>
</evidence>
<keyword evidence="7" id="KW-0503">Monooxygenase</keyword>
<evidence type="ECO:0000256" key="3">
    <source>
        <dbReference type="ARBA" id="ARBA00022617"/>
    </source>
</evidence>
<dbReference type="Gene3D" id="1.10.630.10">
    <property type="entry name" value="Cytochrome P450"/>
    <property type="match status" value="1"/>
</dbReference>
<keyword evidence="5 6" id="KW-0408">Iron</keyword>
<dbReference type="InterPro" id="IPR036396">
    <property type="entry name" value="Cyt_P450_sf"/>
</dbReference>
<feature type="binding site" description="axial binding residue" evidence="6">
    <location>
        <position position="449"/>
    </location>
    <ligand>
        <name>heme</name>
        <dbReference type="ChEBI" id="CHEBI:30413"/>
    </ligand>
    <ligandPart>
        <name>Fe</name>
        <dbReference type="ChEBI" id="CHEBI:18248"/>
    </ligandPart>
</feature>
<evidence type="ECO:0008006" key="11">
    <source>
        <dbReference type="Google" id="ProtNLM"/>
    </source>
</evidence>
<evidence type="ECO:0000256" key="5">
    <source>
        <dbReference type="ARBA" id="ARBA00023004"/>
    </source>
</evidence>
<sequence length="516" mass="58817">MPLITGDKIIIIFTVILVGWLVSLVRTTLRPGLRNIPGPWVAKFTQAWRIGLVWKGNAHEEYKSLHEKYGPIVRTAPNVVDISDPTSIAIIYGISSKFLKSPFYQTLSVFYQNEVMNSMFTTTDPQEHKALKRPVAQKFSMSSLRTLEYLVDPCSGIFTEAMLDLQGQVVDLGEWAQWYAFDVIGAITFSRRFGFMENRKDVKSIISGIELGLAYAGIIGQVPWLHRYLLGNLTLRRILHRLGAPDPIAIATEMVSDCIKEYDSQPYSSERADFLAYFRQEQKSTGQQMSQRDLMNHLMNNLLAGSDTTGISLRSIFYYLLHDKSTYKTLQNEIDEANRAGKLSPIITFSESLELEYLQACIKEALRMHPAVSYPLERVVPPDGVRLCGEYLPGGTIVGVNAAVIHRNRDIFGQDADTFRPERWLHSSEERIKLMDRHNLAFGAGARTCIGKNISIMEMSKFVPQVLREFDLEWASSEPWWRVKTYWFAKQTGLLVRFNRRDKVCTQELPSKMPIP</sequence>
<dbReference type="Proteomes" id="UP001152087">
    <property type="component" value="Unassembled WGS sequence"/>
</dbReference>
<dbReference type="PROSITE" id="PS00086">
    <property type="entry name" value="CYTOCHROME_P450"/>
    <property type="match status" value="1"/>
</dbReference>
<comment type="similarity">
    <text evidence="2 7">Belongs to the cytochrome P450 family.</text>
</comment>
<keyword evidence="10" id="KW-1185">Reference proteome</keyword>
<dbReference type="GO" id="GO:0020037">
    <property type="term" value="F:heme binding"/>
    <property type="evidence" value="ECO:0007669"/>
    <property type="project" value="InterPro"/>
</dbReference>
<keyword evidence="8" id="KW-0472">Membrane</keyword>
<dbReference type="GO" id="GO:0016705">
    <property type="term" value="F:oxidoreductase activity, acting on paired donors, with incorporation or reduction of molecular oxygen"/>
    <property type="evidence" value="ECO:0007669"/>
    <property type="project" value="InterPro"/>
</dbReference>
<evidence type="ECO:0000256" key="4">
    <source>
        <dbReference type="ARBA" id="ARBA00022723"/>
    </source>
</evidence>
<dbReference type="InterPro" id="IPR017972">
    <property type="entry name" value="Cyt_P450_CS"/>
</dbReference>
<keyword evidence="8" id="KW-0812">Transmembrane</keyword>
<dbReference type="Pfam" id="PF00067">
    <property type="entry name" value="p450"/>
    <property type="match status" value="1"/>
</dbReference>
<evidence type="ECO:0000256" key="6">
    <source>
        <dbReference type="PIRSR" id="PIRSR602401-1"/>
    </source>
</evidence>
<keyword evidence="8" id="KW-1133">Transmembrane helix</keyword>
<dbReference type="AlphaFoldDB" id="A0A9W8QTG3"/>
<dbReference type="PRINTS" id="PR00463">
    <property type="entry name" value="EP450I"/>
</dbReference>
<keyword evidence="7" id="KW-0560">Oxidoreductase</keyword>
<comment type="cofactor">
    <cofactor evidence="1 6">
        <name>heme</name>
        <dbReference type="ChEBI" id="CHEBI:30413"/>
    </cofactor>
</comment>
<evidence type="ECO:0000256" key="2">
    <source>
        <dbReference type="ARBA" id="ARBA00010617"/>
    </source>
</evidence>
<keyword evidence="4 6" id="KW-0479">Metal-binding</keyword>
<comment type="caution">
    <text evidence="9">The sequence shown here is derived from an EMBL/GenBank/DDBJ whole genome shotgun (WGS) entry which is preliminary data.</text>
</comment>
<gene>
    <name evidence="9" type="ORF">NW755_013074</name>
</gene>